<feature type="region of interest" description="Disordered" evidence="1">
    <location>
        <begin position="204"/>
        <end position="233"/>
    </location>
</feature>
<evidence type="ECO:0000259" key="3">
    <source>
        <dbReference type="Pfam" id="PF10988"/>
    </source>
</evidence>
<dbReference type="EMBL" id="VBSN01000027">
    <property type="protein sequence ID" value="KAA6440437.1"/>
    <property type="molecule type" value="Genomic_DNA"/>
</dbReference>
<sequence length="233" mass="24196">MKKLFLSHLAALLALCLSINASAQETRGFNVSGFNKLSMGSAFRIEVKQGNRFSVSASGRTEDLQDLETSVKDGTLHLGYKSKGWNRNRKTVNVQITMPALEAVDFSGACKANVGDFTGVKSMDIDVSGASQVTMSFSAPKVSFDLSGASSLVLSGKGDVLNGEVSGASSFKGRDFSCKVVNIDASGASSAAVVASSSVRADASGASSVRYSGNVRDNEVHSSTSGASSVKRD</sequence>
<comment type="caution">
    <text evidence="4">The sequence shown here is derived from an EMBL/GenBank/DDBJ whole genome shotgun (WGS) entry which is preliminary data.</text>
</comment>
<feature type="domain" description="Putative auto-transporter adhesin head GIN" evidence="3">
    <location>
        <begin position="34"/>
        <end position="214"/>
    </location>
</feature>
<keyword evidence="5" id="KW-1185">Reference proteome</keyword>
<evidence type="ECO:0000256" key="2">
    <source>
        <dbReference type="SAM" id="SignalP"/>
    </source>
</evidence>
<feature type="signal peptide" evidence="2">
    <location>
        <begin position="1"/>
        <end position="23"/>
    </location>
</feature>
<dbReference type="Pfam" id="PF10988">
    <property type="entry name" value="DUF2807"/>
    <property type="match status" value="1"/>
</dbReference>
<dbReference type="Proteomes" id="UP000323994">
    <property type="component" value="Unassembled WGS sequence"/>
</dbReference>
<reference evidence="4 5" key="1">
    <citation type="submission" date="2019-05" db="EMBL/GenBank/DDBJ databases">
        <authorList>
            <person name="Qu J.-H."/>
        </authorList>
    </citation>
    <scope>NUCLEOTIDE SEQUENCE [LARGE SCALE GENOMIC DNA]</scope>
    <source>
        <strain evidence="4 5">NS28</strain>
    </source>
</reference>
<dbReference type="Gene3D" id="2.160.20.120">
    <property type="match status" value="1"/>
</dbReference>
<accession>A0A5M8QVZ0</accession>
<protein>
    <submittedName>
        <fullName evidence="4">DUF2807 domain-containing protein</fullName>
    </submittedName>
</protein>
<proteinExistence type="predicted"/>
<evidence type="ECO:0000313" key="4">
    <source>
        <dbReference type="EMBL" id="KAA6440437.1"/>
    </source>
</evidence>
<dbReference type="RefSeq" id="WP_139011450.1">
    <property type="nucleotide sequence ID" value="NZ_VBSN01000027.1"/>
</dbReference>
<dbReference type="InterPro" id="IPR021255">
    <property type="entry name" value="DUF2807"/>
</dbReference>
<keyword evidence="2" id="KW-0732">Signal</keyword>
<feature type="compositionally biased region" description="Polar residues" evidence="1">
    <location>
        <begin position="221"/>
        <end position="233"/>
    </location>
</feature>
<name>A0A5M8QVZ0_9BACT</name>
<dbReference type="OrthoDB" id="980382at2"/>
<evidence type="ECO:0000256" key="1">
    <source>
        <dbReference type="SAM" id="MobiDB-lite"/>
    </source>
</evidence>
<feature type="chain" id="PRO_5024277840" evidence="2">
    <location>
        <begin position="24"/>
        <end position="233"/>
    </location>
</feature>
<gene>
    <name evidence="4" type="ORF">FEM33_07530</name>
</gene>
<evidence type="ECO:0000313" key="5">
    <source>
        <dbReference type="Proteomes" id="UP000323994"/>
    </source>
</evidence>
<dbReference type="AlphaFoldDB" id="A0A5M8QVZ0"/>
<organism evidence="4 5">
    <name type="scientific">Dyadobacter flavalbus</name>
    <dbReference type="NCBI Taxonomy" id="2579942"/>
    <lineage>
        <taxon>Bacteria</taxon>
        <taxon>Pseudomonadati</taxon>
        <taxon>Bacteroidota</taxon>
        <taxon>Cytophagia</taxon>
        <taxon>Cytophagales</taxon>
        <taxon>Spirosomataceae</taxon>
        <taxon>Dyadobacter</taxon>
    </lineage>
</organism>